<reference evidence="3 4" key="1">
    <citation type="submission" date="2018-03" db="EMBL/GenBank/DDBJ databases">
        <title>Defining the species Micromonospora saelicesensis and Micromonospora noduli under the framework of genomics.</title>
        <authorList>
            <person name="Riesco R."/>
            <person name="Trujillo M.E."/>
        </authorList>
    </citation>
    <scope>NUCLEOTIDE SEQUENCE [LARGE SCALE GENOMIC DNA]</scope>
    <source>
        <strain evidence="3 4">LAH08</strain>
    </source>
</reference>
<dbReference type="SUPFAM" id="SSF51735">
    <property type="entry name" value="NAD(P)-binding Rossmann-fold domains"/>
    <property type="match status" value="2"/>
</dbReference>
<dbReference type="Gene3D" id="3.40.50.720">
    <property type="entry name" value="NAD(P)-binding Rossmann-like Domain"/>
    <property type="match status" value="2"/>
</dbReference>
<feature type="domain" description="Ketoreductase" evidence="2">
    <location>
        <begin position="217"/>
        <end position="393"/>
    </location>
</feature>
<evidence type="ECO:0000256" key="1">
    <source>
        <dbReference type="ARBA" id="ARBA00006484"/>
    </source>
</evidence>
<proteinExistence type="inferred from homology"/>
<dbReference type="InterPro" id="IPR002347">
    <property type="entry name" value="SDR_fam"/>
</dbReference>
<dbReference type="PRINTS" id="PR00080">
    <property type="entry name" value="SDRFAMILY"/>
</dbReference>
<accession>A0A328MYF3</accession>
<dbReference type="NCBIfam" id="NF006110">
    <property type="entry name" value="PRK08261.1"/>
    <property type="match status" value="1"/>
</dbReference>
<dbReference type="AlphaFoldDB" id="A0A328MYF3"/>
<protein>
    <submittedName>
        <fullName evidence="3">3-oxoacyl-[acyl-carrier-protein] reductase</fullName>
    </submittedName>
</protein>
<evidence type="ECO:0000313" key="4">
    <source>
        <dbReference type="Proteomes" id="UP000248966"/>
    </source>
</evidence>
<dbReference type="RefSeq" id="WP_112586184.1">
    <property type="nucleotide sequence ID" value="NZ_JBFAQI010000001.1"/>
</dbReference>
<dbReference type="InterPro" id="IPR057326">
    <property type="entry name" value="KR_dom"/>
</dbReference>
<dbReference type="GO" id="GO:0016616">
    <property type="term" value="F:oxidoreductase activity, acting on the CH-OH group of donors, NAD or NADP as acceptor"/>
    <property type="evidence" value="ECO:0007669"/>
    <property type="project" value="TreeGrafter"/>
</dbReference>
<dbReference type="PRINTS" id="PR00081">
    <property type="entry name" value="GDHRDH"/>
</dbReference>
<name>A0A328MYF3_9ACTN</name>
<dbReference type="EMBL" id="PYAA01000028">
    <property type="protein sequence ID" value="RAN97597.1"/>
    <property type="molecule type" value="Genomic_DNA"/>
</dbReference>
<dbReference type="FunFam" id="3.40.50.720:FF:000338">
    <property type="entry name" value="3-oxoacyl-ACP reductase FabG"/>
    <property type="match status" value="1"/>
</dbReference>
<dbReference type="InterPro" id="IPR036291">
    <property type="entry name" value="NAD(P)-bd_dom_sf"/>
</dbReference>
<sequence length="456" mass="47173">MTDRYASFVQSAAGRALVKRLGLPDPPRLRRHHPGDPLLAGPALLGSATGGRLGEPITKILTAAGVELADPAAATPQRYGALLFDATGITDSTELRQLYDFFHPKARAVLPSGRVIVLGTPPQECPTPLEATAQRALEGLVRSIGKEFGRGITAQLVYVSSTAADDPAHSAGTITSLESTVRFLLSGRSAYVSGQVIRVGGGAASVPADWDRPLDGQVVLVTGAARGIGAALAKVLARDGAKVVALDIPAAGDALAAVANDIGGTAVQLDLTAPDAPTRLAEHLASRHGRVDVVVHNAGITRDKTLGRMDADRWDQVIDVNLSSQERINDVLLERELIPAGGRIISVSSIAGIAGNRGQTNYATSKAGVIGLVDSLAPALRERGISVNAVAPGFIETRLTARIPLVVREAGRRMNSLAQGGLPVDVAETIGWLAWPASGAVSGNVVRVCGQSLLGA</sequence>
<dbReference type="PROSITE" id="PS00061">
    <property type="entry name" value="ADH_SHORT"/>
    <property type="match status" value="1"/>
</dbReference>
<comment type="caution">
    <text evidence="3">The sequence shown here is derived from an EMBL/GenBank/DDBJ whole genome shotgun (WGS) entry which is preliminary data.</text>
</comment>
<evidence type="ECO:0000313" key="3">
    <source>
        <dbReference type="EMBL" id="RAN97597.1"/>
    </source>
</evidence>
<dbReference type="PANTHER" id="PTHR42760">
    <property type="entry name" value="SHORT-CHAIN DEHYDROGENASES/REDUCTASES FAMILY MEMBER"/>
    <property type="match status" value="1"/>
</dbReference>
<dbReference type="Proteomes" id="UP000248966">
    <property type="component" value="Unassembled WGS sequence"/>
</dbReference>
<dbReference type="PANTHER" id="PTHR42760:SF78">
    <property type="entry name" value="3-OXOACYL-[ACYL-CARRIER-PROTEIN] REDUCTASE [NADH]"/>
    <property type="match status" value="1"/>
</dbReference>
<dbReference type="InterPro" id="IPR020904">
    <property type="entry name" value="Sc_DH/Rdtase_CS"/>
</dbReference>
<evidence type="ECO:0000259" key="2">
    <source>
        <dbReference type="SMART" id="SM00822"/>
    </source>
</evidence>
<dbReference type="Pfam" id="PF13561">
    <property type="entry name" value="adh_short_C2"/>
    <property type="match status" value="1"/>
</dbReference>
<gene>
    <name evidence="3" type="ORF">LAH08_04398</name>
</gene>
<comment type="similarity">
    <text evidence="1">Belongs to the short-chain dehydrogenases/reductases (SDR) family.</text>
</comment>
<dbReference type="SMART" id="SM00822">
    <property type="entry name" value="PKS_KR"/>
    <property type="match status" value="1"/>
</dbReference>
<organism evidence="3 4">
    <name type="scientific">Micromonospora noduli</name>
    <dbReference type="NCBI Taxonomy" id="709876"/>
    <lineage>
        <taxon>Bacteria</taxon>
        <taxon>Bacillati</taxon>
        <taxon>Actinomycetota</taxon>
        <taxon>Actinomycetes</taxon>
        <taxon>Micromonosporales</taxon>
        <taxon>Micromonosporaceae</taxon>
        <taxon>Micromonospora</taxon>
    </lineage>
</organism>